<dbReference type="CDD" id="cd06223">
    <property type="entry name" value="PRTases_typeI"/>
    <property type="match status" value="1"/>
</dbReference>
<dbReference type="RefSeq" id="WP_201166460.1">
    <property type="nucleotide sequence ID" value="NZ_JAEPWM010000001.1"/>
</dbReference>
<dbReference type="AlphaFoldDB" id="A0A934WL65"/>
<dbReference type="InterPro" id="IPR029057">
    <property type="entry name" value="PRTase-like"/>
</dbReference>
<organism evidence="3 4">
    <name type="scientific">Ramlibacter ginsenosidimutans</name>
    <dbReference type="NCBI Taxonomy" id="502333"/>
    <lineage>
        <taxon>Bacteria</taxon>
        <taxon>Pseudomonadati</taxon>
        <taxon>Pseudomonadota</taxon>
        <taxon>Betaproteobacteria</taxon>
        <taxon>Burkholderiales</taxon>
        <taxon>Comamonadaceae</taxon>
        <taxon>Ramlibacter</taxon>
    </lineage>
</organism>
<sequence length="235" mass="25665">MADAWLARWMNDLPSRCAVCGAWPARPVCERCVQHFGQPRHRCRSCALPLPDGVDVCGACVREPPPLDACYAAVSYSYPWSTLLARFKFSGEPGWARVLAERMQAVPGVREEIARADWVLPLPLAPGRLAERGFNQALLLARALARAKADSGLLLRLRETGSQTALDRKQRRANVRDAFGVEPLRADALRGKAVLLVDDVMTSGASLHAAAEVVRYAGAHRVAAVVLARTEQDFA</sequence>
<dbReference type="InterPro" id="IPR000836">
    <property type="entry name" value="PRTase_dom"/>
</dbReference>
<dbReference type="Gene3D" id="3.40.50.2020">
    <property type="match status" value="1"/>
</dbReference>
<feature type="domain" description="Phosphoribosyltransferase" evidence="2">
    <location>
        <begin position="184"/>
        <end position="230"/>
    </location>
</feature>
<evidence type="ECO:0000256" key="1">
    <source>
        <dbReference type="ARBA" id="ARBA00008007"/>
    </source>
</evidence>
<dbReference type="SUPFAM" id="SSF53271">
    <property type="entry name" value="PRTase-like"/>
    <property type="match status" value="1"/>
</dbReference>
<evidence type="ECO:0000313" key="3">
    <source>
        <dbReference type="EMBL" id="MBK6005103.1"/>
    </source>
</evidence>
<dbReference type="PANTHER" id="PTHR47505">
    <property type="entry name" value="DNA UTILIZATION PROTEIN YHGH"/>
    <property type="match status" value="1"/>
</dbReference>
<evidence type="ECO:0000313" key="4">
    <source>
        <dbReference type="Proteomes" id="UP000630528"/>
    </source>
</evidence>
<dbReference type="InterPro" id="IPR051910">
    <property type="entry name" value="ComF/GntX_DNA_util-trans"/>
</dbReference>
<evidence type="ECO:0000259" key="2">
    <source>
        <dbReference type="Pfam" id="PF00156"/>
    </source>
</evidence>
<dbReference type="Proteomes" id="UP000630528">
    <property type="component" value="Unassembled WGS sequence"/>
</dbReference>
<protein>
    <submittedName>
        <fullName evidence="3">ComF family protein</fullName>
    </submittedName>
</protein>
<dbReference type="EMBL" id="JAEPWM010000001">
    <property type="protein sequence ID" value="MBK6005103.1"/>
    <property type="molecule type" value="Genomic_DNA"/>
</dbReference>
<keyword evidence="4" id="KW-1185">Reference proteome</keyword>
<name>A0A934WL65_9BURK</name>
<dbReference type="PANTHER" id="PTHR47505:SF1">
    <property type="entry name" value="DNA UTILIZATION PROTEIN YHGH"/>
    <property type="match status" value="1"/>
</dbReference>
<reference evidence="3" key="1">
    <citation type="journal article" date="2012" name="J. Microbiol. Biotechnol.">
        <title>Ramlibacter ginsenosidimutans sp. nov., with ginsenoside-converting activity.</title>
        <authorList>
            <person name="Wang L."/>
            <person name="An D.S."/>
            <person name="Kim S.G."/>
            <person name="Jin F.X."/>
            <person name="Kim S.C."/>
            <person name="Lee S.T."/>
            <person name="Im W.T."/>
        </authorList>
    </citation>
    <scope>NUCLEOTIDE SEQUENCE</scope>
    <source>
        <strain evidence="3">KACC 17527</strain>
    </source>
</reference>
<comment type="caution">
    <text evidence="3">The sequence shown here is derived from an EMBL/GenBank/DDBJ whole genome shotgun (WGS) entry which is preliminary data.</text>
</comment>
<comment type="similarity">
    <text evidence="1">Belongs to the ComF/GntX family.</text>
</comment>
<reference evidence="3" key="2">
    <citation type="submission" date="2021-01" db="EMBL/GenBank/DDBJ databases">
        <authorList>
            <person name="Kang M."/>
        </authorList>
    </citation>
    <scope>NUCLEOTIDE SEQUENCE</scope>
    <source>
        <strain evidence="3">KACC 17527</strain>
    </source>
</reference>
<gene>
    <name evidence="3" type="ORF">JJB11_03275</name>
</gene>
<dbReference type="Pfam" id="PF00156">
    <property type="entry name" value="Pribosyltran"/>
    <property type="match status" value="1"/>
</dbReference>
<proteinExistence type="inferred from homology"/>
<accession>A0A934WL65</accession>